<organism evidence="4 6">
    <name type="scientific">Halosegnis rubeus</name>
    <dbReference type="NCBI Taxonomy" id="2212850"/>
    <lineage>
        <taxon>Archaea</taxon>
        <taxon>Methanobacteriati</taxon>
        <taxon>Methanobacteriota</taxon>
        <taxon>Stenosarchaea group</taxon>
        <taxon>Halobacteria</taxon>
        <taxon>Halobacteriales</taxon>
        <taxon>Natronomonadaceae</taxon>
        <taxon>Halosegnis</taxon>
    </lineage>
</organism>
<evidence type="ECO:0000313" key="7">
    <source>
        <dbReference type="Proteomes" id="UP000326302"/>
    </source>
</evidence>
<dbReference type="EMBL" id="QJOW01000001">
    <property type="protein sequence ID" value="KAB7518466.1"/>
    <property type="molecule type" value="Genomic_DNA"/>
</dbReference>
<dbReference type="RefSeq" id="WP_152119352.1">
    <property type="nucleotide sequence ID" value="NZ_QJOW01000001.1"/>
</dbReference>
<evidence type="ECO:0000313" key="3">
    <source>
        <dbReference type="EMBL" id="KAB7513318.1"/>
    </source>
</evidence>
<dbReference type="Proteomes" id="UP000326865">
    <property type="component" value="Unassembled WGS sequence"/>
</dbReference>
<proteinExistence type="predicted"/>
<evidence type="ECO:0000313" key="6">
    <source>
        <dbReference type="Proteomes" id="UP000326207"/>
    </source>
</evidence>
<accession>A0A5N5U4A2</accession>
<evidence type="ECO:0000313" key="5">
    <source>
        <dbReference type="EMBL" id="KAB7518466.1"/>
    </source>
</evidence>
<keyword evidence="1" id="KW-0812">Transmembrane</keyword>
<dbReference type="Proteomes" id="UP000326207">
    <property type="component" value="Unassembled WGS sequence"/>
</dbReference>
<sequence>MSEDPDSDAAGGGRDIAVPMELYKSITVFSTLFAVVFVLLAFVMFDAATLDRSFVRGLVQDAFGAVGLGVGGQPLTIAFALVGFAFLTTGSGIYIVGSRFRAEEMGNAKNEADET</sequence>
<dbReference type="AlphaFoldDB" id="A0A5N5UI45"/>
<evidence type="ECO:0000313" key="8">
    <source>
        <dbReference type="Proteomes" id="UP000326865"/>
    </source>
</evidence>
<keyword evidence="8" id="KW-1185">Reference proteome</keyword>
<keyword evidence="1" id="KW-1133">Transmembrane helix</keyword>
<dbReference type="Pfam" id="PF23997">
    <property type="entry name" value="DUF7315"/>
    <property type="match status" value="1"/>
</dbReference>
<feature type="transmembrane region" description="Helical" evidence="1">
    <location>
        <begin position="26"/>
        <end position="45"/>
    </location>
</feature>
<feature type="domain" description="DUF7315" evidence="2">
    <location>
        <begin position="14"/>
        <end position="114"/>
    </location>
</feature>
<reference evidence="6 7" key="1">
    <citation type="submission" date="2019-10" db="EMBL/GenBank/DDBJ databases">
        <title>Unraveling microbial dark matter from salterns through culturing: the case of the genus Halosegnis.</title>
        <authorList>
            <person name="Duran-Viseras A."/>
            <person name="Andrei A.-S."/>
            <person name="Vera-Gargallo B."/>
            <person name="Ghai R."/>
            <person name="Sanchez-Porro C."/>
            <person name="Ventosa A."/>
        </authorList>
    </citation>
    <scope>NUCLEOTIDE SEQUENCE [LARGE SCALE GENOMIC DNA]</scope>
    <source>
        <strain evidence="5 7">F17-44</strain>
        <strain evidence="3 8">F18-79</strain>
        <strain evidence="4 6">F19-13</strain>
    </source>
</reference>
<name>A0A5N5UI45_9EURY</name>
<evidence type="ECO:0000259" key="2">
    <source>
        <dbReference type="Pfam" id="PF23997"/>
    </source>
</evidence>
<evidence type="ECO:0000256" key="1">
    <source>
        <dbReference type="SAM" id="Phobius"/>
    </source>
</evidence>
<protein>
    <recommendedName>
        <fullName evidence="2">DUF7315 domain-containing protein</fullName>
    </recommendedName>
</protein>
<feature type="transmembrane region" description="Helical" evidence="1">
    <location>
        <begin position="75"/>
        <end position="96"/>
    </location>
</feature>
<dbReference type="OrthoDB" id="214462at2157"/>
<dbReference type="EMBL" id="QMDY01000005">
    <property type="protein sequence ID" value="KAB7517301.1"/>
    <property type="molecule type" value="Genomic_DNA"/>
</dbReference>
<keyword evidence="1" id="KW-0472">Membrane</keyword>
<gene>
    <name evidence="3" type="ORF">DM867_10065</name>
    <name evidence="5" type="ORF">DMP03_03675</name>
    <name evidence="4" type="ORF">DP108_09810</name>
</gene>
<accession>A0A5N5UI45</accession>
<dbReference type="EMBL" id="QKKZ01000004">
    <property type="protein sequence ID" value="KAB7513318.1"/>
    <property type="molecule type" value="Genomic_DNA"/>
</dbReference>
<comment type="caution">
    <text evidence="4">The sequence shown here is derived from an EMBL/GenBank/DDBJ whole genome shotgun (WGS) entry which is preliminary data.</text>
</comment>
<dbReference type="Proteomes" id="UP000326302">
    <property type="component" value="Unassembled WGS sequence"/>
</dbReference>
<dbReference type="InterPro" id="IPR055739">
    <property type="entry name" value="DUF7315"/>
</dbReference>
<accession>A0A5N5UI81</accession>
<evidence type="ECO:0000313" key="4">
    <source>
        <dbReference type="EMBL" id="KAB7517301.1"/>
    </source>
</evidence>